<protein>
    <submittedName>
        <fullName evidence="2">Uncharacterized protein</fullName>
    </submittedName>
</protein>
<feature type="compositionally biased region" description="Acidic residues" evidence="1">
    <location>
        <begin position="100"/>
        <end position="109"/>
    </location>
</feature>
<gene>
    <name evidence="2" type="ORF">CHYS00102_LOCUS31442</name>
</gene>
<name>A0A7S1C2G9_9STRA</name>
<feature type="region of interest" description="Disordered" evidence="1">
    <location>
        <begin position="87"/>
        <end position="109"/>
    </location>
</feature>
<dbReference type="EMBL" id="HBFR01042974">
    <property type="protein sequence ID" value="CAD8904222.1"/>
    <property type="molecule type" value="Transcribed_RNA"/>
</dbReference>
<proteinExistence type="predicted"/>
<sequence>MKEGQTEGTPKKKRQREESGRLEQRFSKISVHQVPEVDIEKKIRRGGQQRKTPEQKQGRQQQALVAPGGRAAASVPAVEIVPHLDVQRPPVRTVQQRVAEDEERDEQEQ</sequence>
<evidence type="ECO:0000313" key="2">
    <source>
        <dbReference type="EMBL" id="CAD8904222.1"/>
    </source>
</evidence>
<dbReference type="AlphaFoldDB" id="A0A7S1C2G9"/>
<feature type="compositionally biased region" description="Basic and acidic residues" evidence="1">
    <location>
        <begin position="15"/>
        <end position="26"/>
    </location>
</feature>
<evidence type="ECO:0000256" key="1">
    <source>
        <dbReference type="SAM" id="MobiDB-lite"/>
    </source>
</evidence>
<feature type="region of interest" description="Disordered" evidence="1">
    <location>
        <begin position="1"/>
        <end position="73"/>
    </location>
</feature>
<accession>A0A7S1C2G9</accession>
<reference evidence="2" key="1">
    <citation type="submission" date="2021-01" db="EMBL/GenBank/DDBJ databases">
        <authorList>
            <person name="Corre E."/>
            <person name="Pelletier E."/>
            <person name="Niang G."/>
            <person name="Scheremetjew M."/>
            <person name="Finn R."/>
            <person name="Kale V."/>
            <person name="Holt S."/>
            <person name="Cochrane G."/>
            <person name="Meng A."/>
            <person name="Brown T."/>
            <person name="Cohen L."/>
        </authorList>
    </citation>
    <scope>NUCLEOTIDE SEQUENCE</scope>
    <source>
        <strain evidence="2">308</strain>
    </source>
</reference>
<organism evidence="2">
    <name type="scientific">Corethron hystrix</name>
    <dbReference type="NCBI Taxonomy" id="216773"/>
    <lineage>
        <taxon>Eukaryota</taxon>
        <taxon>Sar</taxon>
        <taxon>Stramenopiles</taxon>
        <taxon>Ochrophyta</taxon>
        <taxon>Bacillariophyta</taxon>
        <taxon>Coscinodiscophyceae</taxon>
        <taxon>Corethrophycidae</taxon>
        <taxon>Corethrales</taxon>
        <taxon>Corethraceae</taxon>
        <taxon>Corethron</taxon>
    </lineage>
</organism>